<gene>
    <name evidence="1" type="ORF">V6N12_026497</name>
</gene>
<evidence type="ECO:0000313" key="1">
    <source>
        <dbReference type="EMBL" id="KAK8545667.1"/>
    </source>
</evidence>
<name>A0ABR2DRX7_9ROSI</name>
<accession>A0ABR2DRX7</accession>
<keyword evidence="2" id="KW-1185">Reference proteome</keyword>
<evidence type="ECO:0000313" key="2">
    <source>
        <dbReference type="Proteomes" id="UP001472677"/>
    </source>
</evidence>
<sequence>MFRGPKPKSSNIRSEKRSFFRNCSSESGLGSSIGNPGQLAIISKEAVAPYEHPVKVNLCLKTLISAAGEIFKFLALIIATGSTVTRLADFKGKGADARTSEITQRCR</sequence>
<dbReference type="Proteomes" id="UP001472677">
    <property type="component" value="Unassembled WGS sequence"/>
</dbReference>
<reference evidence="1 2" key="1">
    <citation type="journal article" date="2024" name="G3 (Bethesda)">
        <title>Genome assembly of Hibiscus sabdariffa L. provides insights into metabolisms of medicinal natural products.</title>
        <authorList>
            <person name="Kim T."/>
        </authorList>
    </citation>
    <scope>NUCLEOTIDE SEQUENCE [LARGE SCALE GENOMIC DNA]</scope>
    <source>
        <strain evidence="1">TK-2024</strain>
        <tissue evidence="1">Old leaves</tissue>
    </source>
</reference>
<organism evidence="1 2">
    <name type="scientific">Hibiscus sabdariffa</name>
    <name type="common">roselle</name>
    <dbReference type="NCBI Taxonomy" id="183260"/>
    <lineage>
        <taxon>Eukaryota</taxon>
        <taxon>Viridiplantae</taxon>
        <taxon>Streptophyta</taxon>
        <taxon>Embryophyta</taxon>
        <taxon>Tracheophyta</taxon>
        <taxon>Spermatophyta</taxon>
        <taxon>Magnoliopsida</taxon>
        <taxon>eudicotyledons</taxon>
        <taxon>Gunneridae</taxon>
        <taxon>Pentapetalae</taxon>
        <taxon>rosids</taxon>
        <taxon>malvids</taxon>
        <taxon>Malvales</taxon>
        <taxon>Malvaceae</taxon>
        <taxon>Malvoideae</taxon>
        <taxon>Hibiscus</taxon>
    </lineage>
</organism>
<dbReference type="EMBL" id="JBBPBM010000023">
    <property type="protein sequence ID" value="KAK8545667.1"/>
    <property type="molecule type" value="Genomic_DNA"/>
</dbReference>
<comment type="caution">
    <text evidence="1">The sequence shown here is derived from an EMBL/GenBank/DDBJ whole genome shotgun (WGS) entry which is preliminary data.</text>
</comment>
<protein>
    <submittedName>
        <fullName evidence="1">Uncharacterized protein</fullName>
    </submittedName>
</protein>
<proteinExistence type="predicted"/>